<gene>
    <name evidence="1" type="ORF">ERS450000_06033</name>
</gene>
<keyword evidence="1" id="KW-0614">Plasmid</keyword>
<proteinExistence type="predicted"/>
<sequence length="55" mass="5878">MRCAAELCHHWTGEGCACEVFDLAPAVVCERCTGTRDADGTCPNCDTDTEAVADR</sequence>
<evidence type="ECO:0008006" key="3">
    <source>
        <dbReference type="Google" id="ProtNLM"/>
    </source>
</evidence>
<name>A0A0H5PPR4_NOCFR</name>
<reference evidence="2" key="1">
    <citation type="submission" date="2015-03" db="EMBL/GenBank/DDBJ databases">
        <authorList>
            <consortium name="Pathogen Informatics"/>
        </authorList>
    </citation>
    <scope>NUCLEOTIDE SEQUENCE [LARGE SCALE GENOMIC DNA]</scope>
    <source>
        <strain evidence="2">NCTC11134</strain>
        <plasmid evidence="2">2</plasmid>
    </source>
</reference>
<protein>
    <recommendedName>
        <fullName evidence="3">DUF1540 domain-containing protein</fullName>
    </recommendedName>
</protein>
<dbReference type="Proteomes" id="UP000057820">
    <property type="component" value="Plasmid 2"/>
</dbReference>
<accession>A0A0H5PPR4</accession>
<organism evidence="1 2">
    <name type="scientific">Nocardia farcinica</name>
    <dbReference type="NCBI Taxonomy" id="37329"/>
    <lineage>
        <taxon>Bacteria</taxon>
        <taxon>Bacillati</taxon>
        <taxon>Actinomycetota</taxon>
        <taxon>Actinomycetes</taxon>
        <taxon>Mycobacteriales</taxon>
        <taxon>Nocardiaceae</taxon>
        <taxon>Nocardia</taxon>
    </lineage>
</organism>
<evidence type="ECO:0000313" key="1">
    <source>
        <dbReference type="EMBL" id="CRY84421.1"/>
    </source>
</evidence>
<dbReference type="RefSeq" id="WP_159033829.1">
    <property type="nucleotide sequence ID" value="NZ_CP031418.1"/>
</dbReference>
<dbReference type="AlphaFoldDB" id="A0A0H5PPR4"/>
<dbReference type="KEGG" id="nfr:ERS450000_06033"/>
<dbReference type="EMBL" id="LN868939">
    <property type="protein sequence ID" value="CRY84421.1"/>
    <property type="molecule type" value="Genomic_DNA"/>
</dbReference>
<geneLocation type="plasmid" evidence="1">
    <name>2</name>
</geneLocation>
<evidence type="ECO:0000313" key="2">
    <source>
        <dbReference type="Proteomes" id="UP000057820"/>
    </source>
</evidence>